<evidence type="ECO:0000256" key="5">
    <source>
        <dbReference type="ARBA" id="ARBA00023136"/>
    </source>
</evidence>
<feature type="transmembrane region" description="Helical" evidence="12">
    <location>
        <begin position="246"/>
        <end position="269"/>
    </location>
</feature>
<dbReference type="PROSITE" id="PS50262">
    <property type="entry name" value="G_PROTEIN_RECEP_F1_2"/>
    <property type="match status" value="1"/>
</dbReference>
<proteinExistence type="inferred from homology"/>
<keyword evidence="8" id="KW-0325">Glycoprotein</keyword>
<evidence type="ECO:0000259" key="13">
    <source>
        <dbReference type="PROSITE" id="PS50262"/>
    </source>
</evidence>
<dbReference type="GO" id="GO:0006955">
    <property type="term" value="P:immune response"/>
    <property type="evidence" value="ECO:0007669"/>
    <property type="project" value="TreeGrafter"/>
</dbReference>
<feature type="transmembrane region" description="Helical" evidence="12">
    <location>
        <begin position="6"/>
        <end position="24"/>
    </location>
</feature>
<accession>A0AAV3AYA3</accession>
<dbReference type="GO" id="GO:0019722">
    <property type="term" value="P:calcium-mediated signaling"/>
    <property type="evidence" value="ECO:0007669"/>
    <property type="project" value="TreeGrafter"/>
</dbReference>
<dbReference type="PRINTS" id="PR00635">
    <property type="entry name" value="ANGIOTENSN1R"/>
</dbReference>
<dbReference type="GO" id="GO:0019229">
    <property type="term" value="P:regulation of vasoconstriction"/>
    <property type="evidence" value="ECO:0007669"/>
    <property type="project" value="UniProtKB-UniRule"/>
</dbReference>
<keyword evidence="7 11" id="KW-0675">Receptor</keyword>
<keyword evidence="15" id="KW-1185">Reference proteome</keyword>
<dbReference type="SUPFAM" id="SSF81321">
    <property type="entry name" value="Family A G protein-coupled receptor-like"/>
    <property type="match status" value="1"/>
</dbReference>
<evidence type="ECO:0000256" key="4">
    <source>
        <dbReference type="ARBA" id="ARBA00023040"/>
    </source>
</evidence>
<keyword evidence="2 11" id="KW-0812">Transmembrane</keyword>
<keyword evidence="6" id="KW-1015">Disulfide bond</keyword>
<dbReference type="GO" id="GO:0001596">
    <property type="term" value="F:angiotensin type I receptor activity"/>
    <property type="evidence" value="ECO:0007669"/>
    <property type="project" value="UniProtKB-UniRule"/>
</dbReference>
<dbReference type="Proteomes" id="UP001181693">
    <property type="component" value="Unassembled WGS sequence"/>
</dbReference>
<reference evidence="14" key="1">
    <citation type="thesis" date="2020" institute="ProQuest LLC" country="789 East Eisenhower Parkway, Ann Arbor, MI, USA">
        <title>Comparative Genomics and Chromosome Evolution.</title>
        <authorList>
            <person name="Mudd A.B."/>
        </authorList>
    </citation>
    <scope>NUCLEOTIDE SEQUENCE</scope>
    <source>
        <strain evidence="14">1538</strain>
        <tissue evidence="14">Blood</tissue>
    </source>
</reference>
<keyword evidence="3 12" id="KW-1133">Transmembrane helix</keyword>
<feature type="transmembrane region" description="Helical" evidence="12">
    <location>
        <begin position="70"/>
        <end position="89"/>
    </location>
</feature>
<keyword evidence="9 11" id="KW-0807">Transducer</keyword>
<dbReference type="PANTHER" id="PTHR10489">
    <property type="entry name" value="CELL ADHESION MOLECULE"/>
    <property type="match status" value="1"/>
</dbReference>
<dbReference type="GO" id="GO:0004945">
    <property type="term" value="F:angiotensin type II receptor activity"/>
    <property type="evidence" value="ECO:0007669"/>
    <property type="project" value="UniProtKB-UniRule"/>
</dbReference>
<evidence type="ECO:0000256" key="7">
    <source>
        <dbReference type="ARBA" id="ARBA00023170"/>
    </source>
</evidence>
<evidence type="ECO:0000313" key="14">
    <source>
        <dbReference type="EMBL" id="DBA32995.1"/>
    </source>
</evidence>
<keyword evidence="4 11" id="KW-0297">G-protein coupled receptor</keyword>
<feature type="domain" description="G-protein coupled receptors family 1 profile" evidence="13">
    <location>
        <begin position="10"/>
        <end position="266"/>
    </location>
</feature>
<feature type="transmembrane region" description="Helical" evidence="12">
    <location>
        <begin position="205"/>
        <end position="226"/>
    </location>
</feature>
<comment type="similarity">
    <text evidence="11">Belongs to the G-protein coupled receptor 1 family.</text>
</comment>
<dbReference type="InterPro" id="IPR000276">
    <property type="entry name" value="GPCR_Rhodpsn"/>
</dbReference>
<dbReference type="AlphaFoldDB" id="A0AAV3AYA3"/>
<evidence type="ECO:0000256" key="10">
    <source>
        <dbReference type="ARBA" id="ARBA00046119"/>
    </source>
</evidence>
<dbReference type="PRINTS" id="PR00237">
    <property type="entry name" value="GPCRRHODOPSN"/>
</dbReference>
<dbReference type="InterPro" id="IPR000190">
    <property type="entry name" value="ATII_AT1_rcpt"/>
</dbReference>
<feature type="transmembrane region" description="Helical" evidence="12">
    <location>
        <begin position="158"/>
        <end position="184"/>
    </location>
</feature>
<organism evidence="14 15">
    <name type="scientific">Pyxicephalus adspersus</name>
    <name type="common">African bullfrog</name>
    <dbReference type="NCBI Taxonomy" id="30357"/>
    <lineage>
        <taxon>Eukaryota</taxon>
        <taxon>Metazoa</taxon>
        <taxon>Chordata</taxon>
        <taxon>Craniata</taxon>
        <taxon>Vertebrata</taxon>
        <taxon>Euteleostomi</taxon>
        <taxon>Amphibia</taxon>
        <taxon>Batrachia</taxon>
        <taxon>Anura</taxon>
        <taxon>Neobatrachia</taxon>
        <taxon>Ranoidea</taxon>
        <taxon>Pyxicephalidae</taxon>
        <taxon>Pyxicephalinae</taxon>
        <taxon>Pyxicephalus</taxon>
    </lineage>
</organism>
<comment type="function">
    <text evidence="12">Receptor for angiotensin II, a vasoconstricting peptide, which acts as a key regulator of blood pressure and sodium retention by the kidney. The activated receptor in turn couples to G-alpha proteins G(q) and thus activates phospholipase C and increases the cytosolic Ca(2+) concentrations, which in turn triggers cellular responses such as stimulation of protein kinase C.</text>
</comment>
<feature type="transmembrane region" description="Helical" evidence="12">
    <location>
        <begin position="31"/>
        <end position="50"/>
    </location>
</feature>
<feature type="transmembrane region" description="Helical" evidence="12">
    <location>
        <begin position="110"/>
        <end position="131"/>
    </location>
</feature>
<keyword evidence="5 12" id="KW-0472">Membrane</keyword>
<dbReference type="GO" id="GO:0030593">
    <property type="term" value="P:neutrophil chemotaxis"/>
    <property type="evidence" value="ECO:0007669"/>
    <property type="project" value="TreeGrafter"/>
</dbReference>
<dbReference type="GO" id="GO:0007204">
    <property type="term" value="P:positive regulation of cytosolic calcium ion concentration"/>
    <property type="evidence" value="ECO:0007669"/>
    <property type="project" value="TreeGrafter"/>
</dbReference>
<evidence type="ECO:0000256" key="11">
    <source>
        <dbReference type="RuleBase" id="RU000688"/>
    </source>
</evidence>
<evidence type="ECO:0000256" key="8">
    <source>
        <dbReference type="ARBA" id="ARBA00023180"/>
    </source>
</evidence>
<protein>
    <recommendedName>
        <fullName evidence="12">Type-1 angiotensin II receptor</fullName>
    </recommendedName>
</protein>
<dbReference type="GO" id="GO:0009897">
    <property type="term" value="C:external side of plasma membrane"/>
    <property type="evidence" value="ECO:0007669"/>
    <property type="project" value="TreeGrafter"/>
</dbReference>
<evidence type="ECO:0000256" key="1">
    <source>
        <dbReference type="ARBA" id="ARBA00004141"/>
    </source>
</evidence>
<dbReference type="InterPro" id="IPR050119">
    <property type="entry name" value="CCR1-9-like"/>
</dbReference>
<sequence length="285" mass="32514">MIIFVVGIVGNTIIIVGLTCCIQTKSVANIYIVNLAIADLAFVATLPFWAIDLSVRYKWIFGSFMCKLCATMSSVNMYASIFLLTCLSADRYYSIVRPIEALGKRTLTKAKMITVFVWVSAFAVSTPTMFLRQTYYSRYSLHTVCSMKYPSNSILWHIFLYSVKYIVGFLIPFVIQGMCYFFIYKNILASAKKQKKTKSDKVLRVVVAMVLAFFACWLPFHIVNFLKLLARFKVISNCITVHNINVVIPFTVCIAYSNSCINPIVYYFASKRFRNQLRKSLKGSL</sequence>
<gene>
    <name evidence="14" type="ORF">GDO54_000733</name>
</gene>
<comment type="caution">
    <text evidence="14">The sequence shown here is derived from an EMBL/GenBank/DDBJ whole genome shotgun (WGS) entry which is preliminary data.</text>
</comment>
<evidence type="ECO:0000256" key="9">
    <source>
        <dbReference type="ARBA" id="ARBA00023224"/>
    </source>
</evidence>
<evidence type="ECO:0000313" key="15">
    <source>
        <dbReference type="Proteomes" id="UP001181693"/>
    </source>
</evidence>
<dbReference type="GO" id="GO:0016493">
    <property type="term" value="F:C-C chemokine receptor activity"/>
    <property type="evidence" value="ECO:0007669"/>
    <property type="project" value="TreeGrafter"/>
</dbReference>
<evidence type="ECO:0000256" key="6">
    <source>
        <dbReference type="ARBA" id="ARBA00023157"/>
    </source>
</evidence>
<dbReference type="PROSITE" id="PS00237">
    <property type="entry name" value="G_PROTEIN_RECEP_F1_1"/>
    <property type="match status" value="1"/>
</dbReference>
<dbReference type="EMBL" id="DYDO01000001">
    <property type="protein sequence ID" value="DBA32995.1"/>
    <property type="molecule type" value="Genomic_DNA"/>
</dbReference>
<dbReference type="GO" id="GO:0019957">
    <property type="term" value="F:C-C chemokine binding"/>
    <property type="evidence" value="ECO:0007669"/>
    <property type="project" value="TreeGrafter"/>
</dbReference>
<dbReference type="InterPro" id="IPR017452">
    <property type="entry name" value="GPCR_Rhodpsn_7TM"/>
</dbReference>
<dbReference type="Pfam" id="PF00001">
    <property type="entry name" value="7tm_1"/>
    <property type="match status" value="1"/>
</dbReference>
<evidence type="ECO:0000256" key="12">
    <source>
        <dbReference type="RuleBase" id="RU368058"/>
    </source>
</evidence>
<evidence type="ECO:0000256" key="2">
    <source>
        <dbReference type="ARBA" id="ARBA00022692"/>
    </source>
</evidence>
<comment type="function">
    <text evidence="10">Receptor for angiotensin II, a vasoconstricting peptide, which acts as a key regulator of blood pressure and sodium retention by the kidney. The activated receptor in turn couples to G-alpha proteins G(q) (GNAQ, GNA11, GNA14 or GNA15) and thus activates phospholipase C and increases the cytosolic Ca(2+) concentrations, which in turn triggers cellular responses such as stimulation of protein kinase C.</text>
</comment>
<dbReference type="Gene3D" id="1.20.1070.10">
    <property type="entry name" value="Rhodopsin 7-helix transmembrane proteins"/>
    <property type="match status" value="1"/>
</dbReference>
<comment type="subcellular location">
    <subcellularLocation>
        <location evidence="12">Cell membrane</location>
        <topology evidence="12">Multi-pass membrane protein</topology>
    </subcellularLocation>
    <subcellularLocation>
        <location evidence="1">Membrane</location>
        <topology evidence="1">Multi-pass membrane protein</topology>
    </subcellularLocation>
</comment>
<name>A0AAV3AYA3_PYXAD</name>
<evidence type="ECO:0000256" key="3">
    <source>
        <dbReference type="ARBA" id="ARBA00022989"/>
    </source>
</evidence>
<dbReference type="InterPro" id="IPR000248">
    <property type="entry name" value="ATII_rcpt"/>
</dbReference>
<dbReference type="PRINTS" id="PR00241">
    <property type="entry name" value="ANGIOTENSINR"/>
</dbReference>
<dbReference type="PANTHER" id="PTHR10489:SF949">
    <property type="entry name" value="TYPE-1 ANGIOTENSIN II RECEPTOR"/>
    <property type="match status" value="1"/>
</dbReference>
<keyword evidence="12" id="KW-1003">Cell membrane</keyword>